<sequence>MWIDDLALLIPPPPAEERTVTIEAGDWKAAEQKLGRPFPPDFKQFVETWGPGYIGSFVAFYTPTGNYSTAILLPAAVERPAKAYAELKQNWPAKYALPNFPADGSLMTAGVTDNGDYVGWIVSDAPPETWPVAVWGDEDGMPQVFEGVTFGPFLVGLVTGSIRPEAFPPQLWTDTPLGFTVLPQKAAR</sequence>
<dbReference type="Proteomes" id="UP000316225">
    <property type="component" value="Unassembled WGS sequence"/>
</dbReference>
<comment type="caution">
    <text evidence="2">The sequence shown here is derived from an EMBL/GenBank/DDBJ whole genome shotgun (WGS) entry which is preliminary data.</text>
</comment>
<dbReference type="InterPro" id="IPR018958">
    <property type="entry name" value="Knr4/Smi1-like_dom"/>
</dbReference>
<organism evidence="2 3">
    <name type="scientific">Paracoccus sulfuroxidans</name>
    <dbReference type="NCBI Taxonomy" id="384678"/>
    <lineage>
        <taxon>Bacteria</taxon>
        <taxon>Pseudomonadati</taxon>
        <taxon>Pseudomonadota</taxon>
        <taxon>Alphaproteobacteria</taxon>
        <taxon>Rhodobacterales</taxon>
        <taxon>Paracoccaceae</taxon>
        <taxon>Paracoccus</taxon>
    </lineage>
</organism>
<proteinExistence type="predicted"/>
<protein>
    <recommendedName>
        <fullName evidence="1">Knr4/Smi1-like domain-containing protein</fullName>
    </recommendedName>
</protein>
<name>A0A562NSE9_9RHOB</name>
<evidence type="ECO:0000313" key="2">
    <source>
        <dbReference type="EMBL" id="TWI35122.1"/>
    </source>
</evidence>
<gene>
    <name evidence="2" type="ORF">IQ24_01631</name>
</gene>
<dbReference type="Gene3D" id="3.40.1580.10">
    <property type="entry name" value="SMI1/KNR4-like"/>
    <property type="match status" value="1"/>
</dbReference>
<evidence type="ECO:0000259" key="1">
    <source>
        <dbReference type="Pfam" id="PF09346"/>
    </source>
</evidence>
<keyword evidence="3" id="KW-1185">Reference proteome</keyword>
<feature type="domain" description="Knr4/Smi1-like" evidence="1">
    <location>
        <begin position="25"/>
        <end position="145"/>
    </location>
</feature>
<evidence type="ECO:0000313" key="3">
    <source>
        <dbReference type="Proteomes" id="UP000316225"/>
    </source>
</evidence>
<accession>A0A562NSE9</accession>
<reference evidence="2 3" key="1">
    <citation type="journal article" date="2015" name="Stand. Genomic Sci.">
        <title>Genomic Encyclopedia of Bacterial and Archaeal Type Strains, Phase III: the genomes of soil and plant-associated and newly described type strains.</title>
        <authorList>
            <person name="Whitman W.B."/>
            <person name="Woyke T."/>
            <person name="Klenk H.P."/>
            <person name="Zhou Y."/>
            <person name="Lilburn T.G."/>
            <person name="Beck B.J."/>
            <person name="De Vos P."/>
            <person name="Vandamme P."/>
            <person name="Eisen J.A."/>
            <person name="Garrity G."/>
            <person name="Hugenholtz P."/>
            <person name="Kyrpides N.C."/>
        </authorList>
    </citation>
    <scope>NUCLEOTIDE SEQUENCE [LARGE SCALE GENOMIC DNA]</scope>
    <source>
        <strain evidence="2 3">CGMCC 1.5364</strain>
    </source>
</reference>
<dbReference type="SUPFAM" id="SSF160631">
    <property type="entry name" value="SMI1/KNR4-like"/>
    <property type="match status" value="1"/>
</dbReference>
<dbReference type="EMBL" id="VLKU01000004">
    <property type="protein sequence ID" value="TWI35122.1"/>
    <property type="molecule type" value="Genomic_DNA"/>
</dbReference>
<dbReference type="Pfam" id="PF09346">
    <property type="entry name" value="SMI1_KNR4"/>
    <property type="match status" value="1"/>
</dbReference>
<dbReference type="InterPro" id="IPR037883">
    <property type="entry name" value="Knr4/Smi1-like_sf"/>
</dbReference>
<dbReference type="RefSeq" id="WP_145397356.1">
    <property type="nucleotide sequence ID" value="NZ_VLKU01000004.1"/>
</dbReference>
<dbReference type="OrthoDB" id="5572373at2"/>
<dbReference type="AlphaFoldDB" id="A0A562NSE9"/>